<dbReference type="PANTHER" id="PTHR11857">
    <property type="entry name" value="ODORANT BINDING PROTEIN-RELATED"/>
    <property type="match status" value="1"/>
</dbReference>
<reference evidence="8" key="1">
    <citation type="journal article" date="2015" name="Proc. Natl. Acad. Sci. U.S.A.">
        <title>Genome sequence of the Asian Tiger mosquito, Aedes albopictus, reveals insights into its biology, genetics, and evolution.</title>
        <authorList>
            <person name="Chen X.G."/>
            <person name="Jiang X."/>
            <person name="Gu J."/>
            <person name="Xu M."/>
            <person name="Wu Y."/>
            <person name="Deng Y."/>
            <person name="Zhang C."/>
            <person name="Bonizzoni M."/>
            <person name="Dermauw W."/>
            <person name="Vontas J."/>
            <person name="Armbruster P."/>
            <person name="Huang X."/>
            <person name="Yang Y."/>
            <person name="Zhang H."/>
            <person name="He W."/>
            <person name="Peng H."/>
            <person name="Liu Y."/>
            <person name="Wu K."/>
            <person name="Chen J."/>
            <person name="Lirakis M."/>
            <person name="Topalis P."/>
            <person name="Van Leeuwen T."/>
            <person name="Hall A.B."/>
            <person name="Jiang X."/>
            <person name="Thorpe C."/>
            <person name="Mueller R.L."/>
            <person name="Sun C."/>
            <person name="Waterhouse R.M."/>
            <person name="Yan G."/>
            <person name="Tu Z.J."/>
            <person name="Fang X."/>
            <person name="James A.A."/>
        </authorList>
    </citation>
    <scope>NUCLEOTIDE SEQUENCE [LARGE SCALE GENOMIC DNA]</scope>
    <source>
        <strain evidence="8">Foshan</strain>
    </source>
</reference>
<keyword evidence="5" id="KW-1015">Disulfide bond</keyword>
<evidence type="ECO:0000313" key="7">
    <source>
        <dbReference type="EnsemblMetazoa" id="AALFPA23_021538.P31869"/>
    </source>
</evidence>
<dbReference type="Proteomes" id="UP000069940">
    <property type="component" value="Unassembled WGS sequence"/>
</dbReference>
<evidence type="ECO:0000313" key="8">
    <source>
        <dbReference type="Proteomes" id="UP000069940"/>
    </source>
</evidence>
<dbReference type="Pfam" id="PF01395">
    <property type="entry name" value="PBP_GOBP"/>
    <property type="match status" value="2"/>
</dbReference>
<keyword evidence="8" id="KW-1185">Reference proteome</keyword>
<name>A0ABM1ZTM1_AEDAL</name>
<comment type="similarity">
    <text evidence="2">Belongs to the PBP/GOBP family.</text>
</comment>
<evidence type="ECO:0000256" key="4">
    <source>
        <dbReference type="ARBA" id="ARBA00022729"/>
    </source>
</evidence>
<organism evidence="7 8">
    <name type="scientific">Aedes albopictus</name>
    <name type="common">Asian tiger mosquito</name>
    <name type="synonym">Stegomyia albopicta</name>
    <dbReference type="NCBI Taxonomy" id="7160"/>
    <lineage>
        <taxon>Eukaryota</taxon>
        <taxon>Metazoa</taxon>
        <taxon>Ecdysozoa</taxon>
        <taxon>Arthropoda</taxon>
        <taxon>Hexapoda</taxon>
        <taxon>Insecta</taxon>
        <taxon>Pterygota</taxon>
        <taxon>Neoptera</taxon>
        <taxon>Endopterygota</taxon>
        <taxon>Diptera</taxon>
        <taxon>Nematocera</taxon>
        <taxon>Culicoidea</taxon>
        <taxon>Culicidae</taxon>
        <taxon>Culicinae</taxon>
        <taxon>Aedini</taxon>
        <taxon>Aedes</taxon>
        <taxon>Stegomyia</taxon>
    </lineage>
</organism>
<reference evidence="7" key="2">
    <citation type="submission" date="2025-05" db="UniProtKB">
        <authorList>
            <consortium name="EnsemblMetazoa"/>
        </authorList>
    </citation>
    <scope>IDENTIFICATION</scope>
    <source>
        <strain evidence="7">Foshan</strain>
    </source>
</reference>
<sequence length="292" mass="33675">MKHLVSLVLIALTATSVHASHRYRAAAEQCVQYLRICPSRLEQYLNFVFPEDRETMCFIRCVACKLDLWDDKTGLNWPVLEPLLCPSVRDQIDACVCRKLDRIDPYDHCPRAYYAFRCLRNYLQQIFLFKGYRHGEIEVPVAPKPAPPSCTSCSNSFQPLTVTEMTQKLLQCAQKCNLKSINLCDRTTDPVVETPEFECTVYCSSICSGVYSEQKGLLMDNLYAQLGRCETQESFNYRLELCFGRNAQPEGTSPPTVVFQQYFKCLRGDYERFYSSNREELLQIPGINNYCF</sequence>
<evidence type="ECO:0000256" key="5">
    <source>
        <dbReference type="ARBA" id="ARBA00023157"/>
    </source>
</evidence>
<dbReference type="PANTHER" id="PTHR11857:SF46">
    <property type="entry name" value="GENERAL ODORANT-BINDING PROTEIN 99A-RELATED"/>
    <property type="match status" value="1"/>
</dbReference>
<evidence type="ECO:0000256" key="6">
    <source>
        <dbReference type="SAM" id="SignalP"/>
    </source>
</evidence>
<dbReference type="CDD" id="cd23992">
    <property type="entry name" value="PBP_GOBP"/>
    <property type="match status" value="1"/>
</dbReference>
<dbReference type="Gene3D" id="1.10.238.20">
    <property type="entry name" value="Pheromone/general odorant binding protein domain"/>
    <property type="match status" value="2"/>
</dbReference>
<feature type="signal peptide" evidence="6">
    <location>
        <begin position="1"/>
        <end position="19"/>
    </location>
</feature>
<feature type="chain" id="PRO_5047198226" evidence="6">
    <location>
        <begin position="20"/>
        <end position="292"/>
    </location>
</feature>
<keyword evidence="4 6" id="KW-0732">Signal</keyword>
<dbReference type="GeneID" id="109410505"/>
<dbReference type="InterPro" id="IPR036728">
    <property type="entry name" value="PBP_GOBP_sf"/>
</dbReference>
<evidence type="ECO:0000256" key="3">
    <source>
        <dbReference type="ARBA" id="ARBA00022525"/>
    </source>
</evidence>
<evidence type="ECO:0000256" key="2">
    <source>
        <dbReference type="ARBA" id="ARBA00008098"/>
    </source>
</evidence>
<dbReference type="SMART" id="SM00708">
    <property type="entry name" value="PhBP"/>
    <property type="match status" value="1"/>
</dbReference>
<dbReference type="InterPro" id="IPR006170">
    <property type="entry name" value="PBP/GOBP"/>
</dbReference>
<dbReference type="SUPFAM" id="SSF47565">
    <property type="entry name" value="Insect pheromone/odorant-binding proteins"/>
    <property type="match status" value="2"/>
</dbReference>
<dbReference type="RefSeq" id="XP_019539597.2">
    <property type="nucleotide sequence ID" value="XM_019684052.3"/>
</dbReference>
<dbReference type="EnsemblMetazoa" id="AALFPA23_021538.R31869">
    <property type="protein sequence ID" value="AALFPA23_021538.P31869"/>
    <property type="gene ID" value="AALFPA23_021538"/>
</dbReference>
<evidence type="ECO:0000256" key="1">
    <source>
        <dbReference type="ARBA" id="ARBA00004613"/>
    </source>
</evidence>
<protein>
    <submittedName>
        <fullName evidence="7">Uncharacterized protein</fullName>
    </submittedName>
</protein>
<proteinExistence type="inferred from homology"/>
<comment type="subcellular location">
    <subcellularLocation>
        <location evidence="1">Secreted</location>
    </subcellularLocation>
</comment>
<accession>A0ABM1ZTM1</accession>
<keyword evidence="3" id="KW-0964">Secreted</keyword>